<dbReference type="AlphaFoldDB" id="A0A6A5KI84"/>
<feature type="compositionally biased region" description="Low complexity" evidence="1">
    <location>
        <begin position="102"/>
        <end position="120"/>
    </location>
</feature>
<sequence length="151" mass="16253">MSIAFMSANPFSDKYAFKTPTKSVMFCDLTYDPRGDCVATTAQISDQYIQPAAPFDTPTKSAMVADLTTDDPRAGRTSLADEDSSKIATERDEIEVPILQWSPSVSHRSNSSVSSLGVTSTAPTSPMSEESGGPIVWHKGTLSKLHCSPPY</sequence>
<dbReference type="EMBL" id="ML975324">
    <property type="protein sequence ID" value="KAF1833133.1"/>
    <property type="molecule type" value="Genomic_DNA"/>
</dbReference>
<evidence type="ECO:0000313" key="2">
    <source>
        <dbReference type="EMBL" id="KAF1833133.1"/>
    </source>
</evidence>
<dbReference type="Proteomes" id="UP000800040">
    <property type="component" value="Unassembled WGS sequence"/>
</dbReference>
<gene>
    <name evidence="2" type="ORF">BDW02DRAFT_648599</name>
</gene>
<accession>A0A6A5KI84</accession>
<protein>
    <submittedName>
        <fullName evidence="2">Uncharacterized protein</fullName>
    </submittedName>
</protein>
<evidence type="ECO:0000313" key="3">
    <source>
        <dbReference type="Proteomes" id="UP000800040"/>
    </source>
</evidence>
<evidence type="ECO:0000256" key="1">
    <source>
        <dbReference type="SAM" id="MobiDB-lite"/>
    </source>
</evidence>
<keyword evidence="3" id="KW-1185">Reference proteome</keyword>
<proteinExistence type="predicted"/>
<feature type="region of interest" description="Disordered" evidence="1">
    <location>
        <begin position="69"/>
        <end position="139"/>
    </location>
</feature>
<organism evidence="2 3">
    <name type="scientific">Decorospora gaudefroyi</name>
    <dbReference type="NCBI Taxonomy" id="184978"/>
    <lineage>
        <taxon>Eukaryota</taxon>
        <taxon>Fungi</taxon>
        <taxon>Dikarya</taxon>
        <taxon>Ascomycota</taxon>
        <taxon>Pezizomycotina</taxon>
        <taxon>Dothideomycetes</taxon>
        <taxon>Pleosporomycetidae</taxon>
        <taxon>Pleosporales</taxon>
        <taxon>Pleosporineae</taxon>
        <taxon>Pleosporaceae</taxon>
        <taxon>Decorospora</taxon>
    </lineage>
</organism>
<name>A0A6A5KI84_9PLEO</name>
<reference evidence="2" key="1">
    <citation type="submission" date="2020-01" db="EMBL/GenBank/DDBJ databases">
        <authorList>
            <consortium name="DOE Joint Genome Institute"/>
            <person name="Haridas S."/>
            <person name="Albert R."/>
            <person name="Binder M."/>
            <person name="Bloem J."/>
            <person name="Labutti K."/>
            <person name="Salamov A."/>
            <person name="Andreopoulos B."/>
            <person name="Baker S.E."/>
            <person name="Barry K."/>
            <person name="Bills G."/>
            <person name="Bluhm B.H."/>
            <person name="Cannon C."/>
            <person name="Castanera R."/>
            <person name="Culley D.E."/>
            <person name="Daum C."/>
            <person name="Ezra D."/>
            <person name="Gonzalez J.B."/>
            <person name="Henrissat B."/>
            <person name="Kuo A."/>
            <person name="Liang C."/>
            <person name="Lipzen A."/>
            <person name="Lutzoni F."/>
            <person name="Magnuson J."/>
            <person name="Mondo S."/>
            <person name="Nolan M."/>
            <person name="Ohm R."/>
            <person name="Pangilinan J."/>
            <person name="Park H.-J."/>
            <person name="Ramirez L."/>
            <person name="Alfaro M."/>
            <person name="Sun H."/>
            <person name="Tritt A."/>
            <person name="Yoshinaga Y."/>
            <person name="Zwiers L.-H."/>
            <person name="Turgeon B.G."/>
            <person name="Goodwin S.B."/>
            <person name="Spatafora J.W."/>
            <person name="Crous P.W."/>
            <person name="Grigoriev I.V."/>
        </authorList>
    </citation>
    <scope>NUCLEOTIDE SEQUENCE</scope>
    <source>
        <strain evidence="2">P77</strain>
    </source>
</reference>